<organism evidence="1 2">
    <name type="scientific">Candida albicans (strain WO-1)</name>
    <name type="common">Yeast</name>
    <dbReference type="NCBI Taxonomy" id="294748"/>
    <lineage>
        <taxon>Eukaryota</taxon>
        <taxon>Fungi</taxon>
        <taxon>Dikarya</taxon>
        <taxon>Ascomycota</taxon>
        <taxon>Saccharomycotina</taxon>
        <taxon>Pichiomycetes</taxon>
        <taxon>Debaryomycetaceae</taxon>
        <taxon>Candida/Lodderomyces clade</taxon>
        <taxon>Candida</taxon>
    </lineage>
</organism>
<dbReference type="HOGENOM" id="CLU_1408565_0_0_1"/>
<dbReference type="AlphaFoldDB" id="C4YQQ0"/>
<accession>C4YQQ0</accession>
<keyword evidence="2" id="KW-1185">Reference proteome</keyword>
<sequence>MLFVPRKLAGKSETYTHHNKTKEKTATYTQISWRYIQHQPVPPPVPLNTIGSFKRLALSYQTKNFENPTKPNETEQKKKIYFTTTKQQQPFFYFDKYLQNYSFCFLTPKIKLNRKGKKIPSYKRKKLSSFSPIIIARSNTNQPTYIIFVVRKSLLSALFLFFYKKREFNRVQFPQFPQFLDIDFYIFYSVTLF</sequence>
<dbReference type="EMBL" id="CM000310">
    <property type="protein sequence ID" value="EEQ44539.1"/>
    <property type="molecule type" value="Genomic_DNA"/>
</dbReference>
<evidence type="ECO:0000313" key="1">
    <source>
        <dbReference type="EMBL" id="EEQ44539.1"/>
    </source>
</evidence>
<protein>
    <submittedName>
        <fullName evidence="1">Uncharacterized protein</fullName>
    </submittedName>
</protein>
<gene>
    <name evidence="1" type="ORF">CAWG_02810</name>
</gene>
<dbReference type="PaxDb" id="5476-C4YQQ0"/>
<evidence type="ECO:0000313" key="2">
    <source>
        <dbReference type="Proteomes" id="UP000001429"/>
    </source>
</evidence>
<name>C4YQQ0_CANAW</name>
<reference evidence="1 2" key="1">
    <citation type="journal article" date="2009" name="Nature">
        <title>Evolution of pathogenicity and sexual reproduction in eight Candida genomes.</title>
        <authorList>
            <person name="Butler G."/>
            <person name="Rasmussen M.D."/>
            <person name="Lin M.F."/>
            <person name="Santos M.A."/>
            <person name="Sakthikumar S."/>
            <person name="Munro C.A."/>
            <person name="Rheinbay E."/>
            <person name="Grabherr M."/>
            <person name="Forche A."/>
            <person name="Reedy J.L."/>
            <person name="Agrafioti I."/>
            <person name="Arnaud M.B."/>
            <person name="Bates S."/>
            <person name="Brown A.J."/>
            <person name="Brunke S."/>
            <person name="Costanzo M.C."/>
            <person name="Fitzpatrick D.A."/>
            <person name="de Groot P.W."/>
            <person name="Harris D."/>
            <person name="Hoyer L.L."/>
            <person name="Hube B."/>
            <person name="Klis F.M."/>
            <person name="Kodira C."/>
            <person name="Lennard N."/>
            <person name="Logue M.E."/>
            <person name="Martin R."/>
            <person name="Neiman A.M."/>
            <person name="Nikolaou E."/>
            <person name="Quail M.A."/>
            <person name="Quinn J."/>
            <person name="Santos M.C."/>
            <person name="Schmitzberger F.F."/>
            <person name="Sherlock G."/>
            <person name="Shah P."/>
            <person name="Silverstein K.A."/>
            <person name="Skrzypek M.S."/>
            <person name="Soll D."/>
            <person name="Staggs R."/>
            <person name="Stansfield I."/>
            <person name="Stumpf M.P."/>
            <person name="Sudbery P.E."/>
            <person name="Srikantha T."/>
            <person name="Zeng Q."/>
            <person name="Berman J."/>
            <person name="Berriman M."/>
            <person name="Heitman J."/>
            <person name="Gow N.A."/>
            <person name="Lorenz M.C."/>
            <person name="Birren B.W."/>
            <person name="Kellis M."/>
            <person name="Cuomo C.A."/>
        </authorList>
    </citation>
    <scope>NUCLEOTIDE SEQUENCE [LARGE SCALE GENOMIC DNA]</scope>
    <source>
        <strain evidence="1 2">WO-1</strain>
    </source>
</reference>
<feature type="non-terminal residue" evidence="1">
    <location>
        <position position="1"/>
    </location>
</feature>
<proteinExistence type="predicted"/>
<dbReference type="Proteomes" id="UP000001429">
    <property type="component" value="Chromosome 3"/>
</dbReference>